<dbReference type="SUPFAM" id="SSF69118">
    <property type="entry name" value="AhpD-like"/>
    <property type="match status" value="1"/>
</dbReference>
<feature type="domain" description="Carboxymuconolactone decarboxylase-like" evidence="1">
    <location>
        <begin position="35"/>
        <end position="110"/>
    </location>
</feature>
<dbReference type="GO" id="GO:0051920">
    <property type="term" value="F:peroxiredoxin activity"/>
    <property type="evidence" value="ECO:0007669"/>
    <property type="project" value="InterPro"/>
</dbReference>
<dbReference type="PANTHER" id="PTHR34846:SF11">
    <property type="entry name" value="4-CARBOXYMUCONOLACTONE DECARBOXYLASE FAMILY PROTEIN (AFU_ORTHOLOGUE AFUA_6G11590)"/>
    <property type="match status" value="1"/>
</dbReference>
<organism evidence="2 3">
    <name type="scientific">Actinoplanes lutulentus</name>
    <dbReference type="NCBI Taxonomy" id="1287878"/>
    <lineage>
        <taxon>Bacteria</taxon>
        <taxon>Bacillati</taxon>
        <taxon>Actinomycetota</taxon>
        <taxon>Actinomycetes</taxon>
        <taxon>Micromonosporales</taxon>
        <taxon>Micromonosporaceae</taxon>
        <taxon>Actinoplanes</taxon>
    </lineage>
</organism>
<dbReference type="Pfam" id="PF02627">
    <property type="entry name" value="CMD"/>
    <property type="match status" value="1"/>
</dbReference>
<keyword evidence="3" id="KW-1185">Reference proteome</keyword>
<dbReference type="AlphaFoldDB" id="A0A327YVP2"/>
<proteinExistence type="predicted"/>
<accession>A0A327YVP2</accession>
<evidence type="ECO:0000313" key="3">
    <source>
        <dbReference type="Proteomes" id="UP000249341"/>
    </source>
</evidence>
<dbReference type="Proteomes" id="UP000249341">
    <property type="component" value="Unassembled WGS sequence"/>
</dbReference>
<reference evidence="2 3" key="1">
    <citation type="submission" date="2018-06" db="EMBL/GenBank/DDBJ databases">
        <title>Genomic Encyclopedia of Type Strains, Phase III (KMG-III): the genomes of soil and plant-associated and newly described type strains.</title>
        <authorList>
            <person name="Whitman W."/>
        </authorList>
    </citation>
    <scope>NUCLEOTIDE SEQUENCE [LARGE SCALE GENOMIC DNA]</scope>
    <source>
        <strain evidence="2 3">CGMCC 4.7090</strain>
    </source>
</reference>
<evidence type="ECO:0000259" key="1">
    <source>
        <dbReference type="Pfam" id="PF02627"/>
    </source>
</evidence>
<protein>
    <submittedName>
        <fullName evidence="2">4-carboxymuconolactone decarboxylase</fullName>
    </submittedName>
</protein>
<dbReference type="Gene3D" id="1.20.1290.10">
    <property type="entry name" value="AhpD-like"/>
    <property type="match status" value="1"/>
</dbReference>
<dbReference type="InterPro" id="IPR029032">
    <property type="entry name" value="AhpD-like"/>
</dbReference>
<dbReference type="PANTHER" id="PTHR34846">
    <property type="entry name" value="4-CARBOXYMUCONOLACTONE DECARBOXYLASE FAMILY PROTEIN (AFU_ORTHOLOGUE AFUA_6G11590)"/>
    <property type="match status" value="1"/>
</dbReference>
<dbReference type="InterPro" id="IPR003779">
    <property type="entry name" value="CMD-like"/>
</dbReference>
<name>A0A327YVP2_9ACTN</name>
<comment type="caution">
    <text evidence="2">The sequence shown here is derived from an EMBL/GenBank/DDBJ whole genome shotgun (WGS) entry which is preliminary data.</text>
</comment>
<evidence type="ECO:0000313" key="2">
    <source>
        <dbReference type="EMBL" id="RAK24674.1"/>
    </source>
</evidence>
<sequence length="171" mass="18221">MFDAIAGGPRANGPFPLVDADGALVGPFNAMLLQPALGEALQQLGGAVRYRTGLTGRSREIAILTVARVWQSDFEEYAHRAAGRAVGLRDDELEAALAGDAPAFDDPMERLVAATTLALASRNDLTDEEFQQAADGLGRPAVFELTTLVGYYATLALQLRVFRVEGNRSAT</sequence>
<dbReference type="EMBL" id="QLMJ01000038">
    <property type="protein sequence ID" value="RAK24674.1"/>
    <property type="molecule type" value="Genomic_DNA"/>
</dbReference>
<gene>
    <name evidence="2" type="ORF">B0I29_13817</name>
</gene>